<sequence length="102" mass="11457">MADVKRHAGNALRYAKERGILTDIADAGERYLVSKSNKKEHHDMIHQVRKTIKSRYGIGVASKPRKTKFAKGSPEAKAHMAKLRAMRKNKHGKPMQAGSFTM</sequence>
<dbReference type="EMBL" id="KI674576">
    <property type="protein sequence ID" value="ETL33199.1"/>
    <property type="molecule type" value="Genomic_DNA"/>
</dbReference>
<protein>
    <submittedName>
        <fullName evidence="1">Uncharacterized protein</fullName>
    </submittedName>
</protein>
<accession>W2IG27</accession>
<reference evidence="1" key="1">
    <citation type="submission" date="2013-11" db="EMBL/GenBank/DDBJ databases">
        <title>The Genome Sequence of Phytophthora parasitica CJ05E6.</title>
        <authorList>
            <consortium name="The Broad Institute Genomics Platform"/>
            <person name="Russ C."/>
            <person name="Tyler B."/>
            <person name="Panabieres F."/>
            <person name="Shan W."/>
            <person name="Tripathy S."/>
            <person name="Grunwald N."/>
            <person name="Machado M."/>
            <person name="Johnson C.S."/>
            <person name="Arredondo F."/>
            <person name="Hong C."/>
            <person name="Coffey M."/>
            <person name="Young S.K."/>
            <person name="Zeng Q."/>
            <person name="Gargeya S."/>
            <person name="Fitzgerald M."/>
            <person name="Abouelleil A."/>
            <person name="Alvarado L."/>
            <person name="Chapman S.B."/>
            <person name="Gainer-Dewar J."/>
            <person name="Goldberg J."/>
            <person name="Griggs A."/>
            <person name="Gujja S."/>
            <person name="Hansen M."/>
            <person name="Howarth C."/>
            <person name="Imamovic A."/>
            <person name="Ireland A."/>
            <person name="Larimer J."/>
            <person name="McCowan C."/>
            <person name="Murphy C."/>
            <person name="Pearson M."/>
            <person name="Poon T.W."/>
            <person name="Priest M."/>
            <person name="Roberts A."/>
            <person name="Saif S."/>
            <person name="Shea T."/>
            <person name="Sykes S."/>
            <person name="Wortman J."/>
            <person name="Nusbaum C."/>
            <person name="Birren B."/>
        </authorList>
    </citation>
    <scope>NUCLEOTIDE SEQUENCE [LARGE SCALE GENOMIC DNA]</scope>
    <source>
        <strain evidence="1">CJ05E6</strain>
    </source>
</reference>
<proteinExistence type="predicted"/>
<dbReference type="VEuPathDB" id="FungiDB:PPTG_12687"/>
<gene>
    <name evidence="1" type="ORF">L916_14293</name>
</gene>
<dbReference type="Proteomes" id="UP000053864">
    <property type="component" value="Unassembled WGS sequence"/>
</dbReference>
<organism evidence="1">
    <name type="scientific">Phytophthora nicotianae</name>
    <name type="common">Potato buckeye rot agent</name>
    <name type="synonym">Phytophthora parasitica</name>
    <dbReference type="NCBI Taxonomy" id="4792"/>
    <lineage>
        <taxon>Eukaryota</taxon>
        <taxon>Sar</taxon>
        <taxon>Stramenopiles</taxon>
        <taxon>Oomycota</taxon>
        <taxon>Peronosporomycetes</taxon>
        <taxon>Peronosporales</taxon>
        <taxon>Peronosporaceae</taxon>
        <taxon>Phytophthora</taxon>
    </lineage>
</organism>
<dbReference type="AlphaFoldDB" id="W2IG27"/>
<evidence type="ECO:0000313" key="1">
    <source>
        <dbReference type="EMBL" id="ETL33199.1"/>
    </source>
</evidence>
<name>W2IG27_PHYNI</name>